<evidence type="ECO:0000256" key="5">
    <source>
        <dbReference type="ARBA" id="ARBA00023128"/>
    </source>
</evidence>
<evidence type="ECO:0000256" key="6">
    <source>
        <dbReference type="ARBA" id="ARBA00023274"/>
    </source>
</evidence>
<feature type="compositionally biased region" description="Polar residues" evidence="8">
    <location>
        <begin position="20"/>
        <end position="38"/>
    </location>
</feature>
<proteinExistence type="inferred from homology"/>
<reference evidence="9" key="1">
    <citation type="submission" date="2022-07" db="EMBL/GenBank/DDBJ databases">
        <title>Phylogenomic reconstructions and comparative analyses of Kickxellomycotina fungi.</title>
        <authorList>
            <person name="Reynolds N.K."/>
            <person name="Stajich J.E."/>
            <person name="Barry K."/>
            <person name="Grigoriev I.V."/>
            <person name="Crous P."/>
            <person name="Smith M.E."/>
        </authorList>
    </citation>
    <scope>NUCLEOTIDE SEQUENCE</scope>
    <source>
        <strain evidence="9">NBRC 105414</strain>
    </source>
</reference>
<keyword evidence="6" id="KW-0687">Ribonucleoprotein</keyword>
<evidence type="ECO:0000256" key="1">
    <source>
        <dbReference type="ARBA" id="ARBA00004173"/>
    </source>
</evidence>
<evidence type="ECO:0000256" key="8">
    <source>
        <dbReference type="SAM" id="MobiDB-lite"/>
    </source>
</evidence>
<dbReference type="AlphaFoldDB" id="A0A9W8HJ09"/>
<gene>
    <name evidence="9" type="ORF">H4R18_000177</name>
</gene>
<dbReference type="OrthoDB" id="274828at2759"/>
<comment type="subcellular location">
    <subcellularLocation>
        <location evidence="1">Mitochondrion</location>
    </subcellularLocation>
</comment>
<evidence type="ECO:0000256" key="2">
    <source>
        <dbReference type="ARBA" id="ARBA00009863"/>
    </source>
</evidence>
<sequence length="435" mass="45908">MLRGGRAIGRLAGRGVRLASTTQGGRRTQGADRTQSTAFKKKDDDQGKRLKIGTTTAVNMATANPTYYAARPNPKLETLGAQSAIPVHVNKVMAISTEFLECLGEGRCPGQLGTDFGLFGKPALLYRALTQELVDRLARSAAEAGPKRAAVLDGRGGTGKSAELLKLASVGAAQGHLVVYVHSATPWVNSSRPYAPDGGDGGMFVQQELAAELLATVGTMSRAALEAVPLGRSVALGKRQLEASGTLADLVDAGIRAPALAQDAVDALLDVASTQTSVPVLLAVDDVNALWCNSMYRDQEDAVLPARRLRLVHALLPFFEGGRALARGWAVGATSHTDARFMPRDLKLRLDPPPAVPLANAALAADPAVVRPATELPFDVVKVGRLSSTEAWALMEFYHQTSIVASPVTEALVAKNWIIASGNPREMFASVTSFS</sequence>
<evidence type="ECO:0000313" key="9">
    <source>
        <dbReference type="EMBL" id="KAJ2785962.1"/>
    </source>
</evidence>
<evidence type="ECO:0000256" key="3">
    <source>
        <dbReference type="ARBA" id="ARBA00022946"/>
    </source>
</evidence>
<keyword evidence="10" id="KW-1185">Reference proteome</keyword>
<keyword evidence="4" id="KW-0689">Ribosomal protein</keyword>
<evidence type="ECO:0000256" key="7">
    <source>
        <dbReference type="ARBA" id="ARBA00035140"/>
    </source>
</evidence>
<comment type="caution">
    <text evidence="9">The sequence shown here is derived from an EMBL/GenBank/DDBJ whole genome shotgun (WGS) entry which is preliminary data.</text>
</comment>
<accession>A0A9W8HJ09</accession>
<protein>
    <recommendedName>
        <fullName evidence="7">Small ribosomal subunit protein mS29</fullName>
    </recommendedName>
</protein>
<comment type="similarity">
    <text evidence="2">Belongs to the mitochondrion-specific ribosomal protein mS29 family.</text>
</comment>
<dbReference type="InterPro" id="IPR019368">
    <property type="entry name" value="Ribosomal_mS29"/>
</dbReference>
<keyword evidence="5" id="KW-0496">Mitochondrion</keyword>
<name>A0A9W8HJ09_9FUNG</name>
<dbReference type="Proteomes" id="UP001140217">
    <property type="component" value="Unassembled WGS sequence"/>
</dbReference>
<evidence type="ECO:0000313" key="10">
    <source>
        <dbReference type="Proteomes" id="UP001140217"/>
    </source>
</evidence>
<dbReference type="Pfam" id="PF10236">
    <property type="entry name" value="DAP3"/>
    <property type="match status" value="1"/>
</dbReference>
<dbReference type="PANTHER" id="PTHR12810:SF0">
    <property type="entry name" value="SMALL RIBOSOMAL SUBUNIT PROTEIN MS29"/>
    <property type="match status" value="1"/>
</dbReference>
<evidence type="ECO:0000256" key="4">
    <source>
        <dbReference type="ARBA" id="ARBA00022980"/>
    </source>
</evidence>
<organism evidence="9 10">
    <name type="scientific">Coemansia javaensis</name>
    <dbReference type="NCBI Taxonomy" id="2761396"/>
    <lineage>
        <taxon>Eukaryota</taxon>
        <taxon>Fungi</taxon>
        <taxon>Fungi incertae sedis</taxon>
        <taxon>Zoopagomycota</taxon>
        <taxon>Kickxellomycotina</taxon>
        <taxon>Kickxellomycetes</taxon>
        <taxon>Kickxellales</taxon>
        <taxon>Kickxellaceae</taxon>
        <taxon>Coemansia</taxon>
    </lineage>
</organism>
<keyword evidence="3" id="KW-0809">Transit peptide</keyword>
<dbReference type="EMBL" id="JANBUL010000005">
    <property type="protein sequence ID" value="KAJ2785962.1"/>
    <property type="molecule type" value="Genomic_DNA"/>
</dbReference>
<feature type="region of interest" description="Disordered" evidence="8">
    <location>
        <begin position="13"/>
        <end position="46"/>
    </location>
</feature>
<dbReference type="GO" id="GO:0005763">
    <property type="term" value="C:mitochondrial small ribosomal subunit"/>
    <property type="evidence" value="ECO:0007669"/>
    <property type="project" value="TreeGrafter"/>
</dbReference>
<dbReference type="PANTHER" id="PTHR12810">
    <property type="entry name" value="MITOCHONDRIAL 28S RIBOSOMAL PROTEIN S29"/>
    <property type="match status" value="1"/>
</dbReference>
<dbReference type="GO" id="GO:0003735">
    <property type="term" value="F:structural constituent of ribosome"/>
    <property type="evidence" value="ECO:0007669"/>
    <property type="project" value="TreeGrafter"/>
</dbReference>